<feature type="domain" description="Immunoglobulin V-set" evidence="3">
    <location>
        <begin position="35"/>
        <end position="114"/>
    </location>
</feature>
<feature type="chain" id="PRO_5028266591" evidence="2">
    <location>
        <begin position="29"/>
        <end position="221"/>
    </location>
</feature>
<dbReference type="RefSeq" id="XP_026060931.1">
    <property type="nucleotide sequence ID" value="XM_026205146.1"/>
</dbReference>
<dbReference type="InterPro" id="IPR036179">
    <property type="entry name" value="Ig-like_dom_sf"/>
</dbReference>
<keyword evidence="4" id="KW-1185">Reference proteome</keyword>
<dbReference type="OrthoDB" id="8910057at2759"/>
<sequence>MMARTMKSLQITFLLLVVLCLSNFIASADEIKYKGDNCTIKCTEHQKEALGVGLFRRRETTQEVLYYFFKTGKMSPHPDYKERVKVEYDNKTLTIHITNLQLTDTGAYWCTCNTLDFVIMPKSEECKIGEQGVFLLVHERSIEPAPSSSDKLGGMNDLMIPVTALTAGSVLLLLLLVFGVWFVPKIKKMIRKREEEKVEDEKRCNNGVYEVMTIQRRTECI</sequence>
<dbReference type="GeneID" id="113045031"/>
<keyword evidence="1" id="KW-1133">Transmembrane helix</keyword>
<name>A0A6P6JM85_CARAU</name>
<evidence type="ECO:0000259" key="3">
    <source>
        <dbReference type="Pfam" id="PF07686"/>
    </source>
</evidence>
<dbReference type="PANTHER" id="PTHR15343:SF0">
    <property type="entry name" value="T-CELL ANTIGEN CD7"/>
    <property type="match status" value="1"/>
</dbReference>
<keyword evidence="1" id="KW-0812">Transmembrane</keyword>
<dbReference type="GO" id="GO:0016020">
    <property type="term" value="C:membrane"/>
    <property type="evidence" value="ECO:0007669"/>
    <property type="project" value="InterPro"/>
</dbReference>
<dbReference type="PANTHER" id="PTHR15343">
    <property type="entry name" value="CD7"/>
    <property type="match status" value="1"/>
</dbReference>
<keyword evidence="1" id="KW-0472">Membrane</keyword>
<dbReference type="SUPFAM" id="SSF48726">
    <property type="entry name" value="Immunoglobulin"/>
    <property type="match status" value="1"/>
</dbReference>
<feature type="transmembrane region" description="Helical" evidence="1">
    <location>
        <begin position="158"/>
        <end position="183"/>
    </location>
</feature>
<feature type="signal peptide" evidence="2">
    <location>
        <begin position="1"/>
        <end position="28"/>
    </location>
</feature>
<evidence type="ECO:0000313" key="4">
    <source>
        <dbReference type="Proteomes" id="UP000515129"/>
    </source>
</evidence>
<organism evidence="4 5">
    <name type="scientific">Carassius auratus</name>
    <name type="common">Goldfish</name>
    <dbReference type="NCBI Taxonomy" id="7957"/>
    <lineage>
        <taxon>Eukaryota</taxon>
        <taxon>Metazoa</taxon>
        <taxon>Chordata</taxon>
        <taxon>Craniata</taxon>
        <taxon>Vertebrata</taxon>
        <taxon>Euteleostomi</taxon>
        <taxon>Actinopterygii</taxon>
        <taxon>Neopterygii</taxon>
        <taxon>Teleostei</taxon>
        <taxon>Ostariophysi</taxon>
        <taxon>Cypriniformes</taxon>
        <taxon>Cyprinidae</taxon>
        <taxon>Cyprininae</taxon>
        <taxon>Carassius</taxon>
    </lineage>
</organism>
<dbReference type="GO" id="GO:0038023">
    <property type="term" value="F:signaling receptor activity"/>
    <property type="evidence" value="ECO:0007669"/>
    <property type="project" value="InterPro"/>
</dbReference>
<protein>
    <submittedName>
        <fullName evidence="5">Uncharacterized protein LOC113045031</fullName>
    </submittedName>
</protein>
<proteinExistence type="predicted"/>
<evidence type="ECO:0000256" key="2">
    <source>
        <dbReference type="SAM" id="SignalP"/>
    </source>
</evidence>
<evidence type="ECO:0000256" key="1">
    <source>
        <dbReference type="SAM" id="Phobius"/>
    </source>
</evidence>
<reference evidence="5" key="1">
    <citation type="submission" date="2025-08" db="UniProtKB">
        <authorList>
            <consortium name="RefSeq"/>
        </authorList>
    </citation>
    <scope>IDENTIFICATION</scope>
    <source>
        <strain evidence="5">Wakin</strain>
        <tissue evidence="5">Muscle</tissue>
    </source>
</reference>
<accession>A0A6P6JM85</accession>
<evidence type="ECO:0000313" key="5">
    <source>
        <dbReference type="RefSeq" id="XP_026060931.1"/>
    </source>
</evidence>
<dbReference type="Pfam" id="PF07686">
    <property type="entry name" value="V-set"/>
    <property type="match status" value="1"/>
</dbReference>
<dbReference type="InterPro" id="IPR013783">
    <property type="entry name" value="Ig-like_fold"/>
</dbReference>
<dbReference type="GO" id="GO:0002250">
    <property type="term" value="P:adaptive immune response"/>
    <property type="evidence" value="ECO:0007669"/>
    <property type="project" value="InterPro"/>
</dbReference>
<keyword evidence="2" id="KW-0732">Signal</keyword>
<dbReference type="Proteomes" id="UP000515129">
    <property type="component" value="Chromosome 3"/>
</dbReference>
<dbReference type="KEGG" id="caua:113045031"/>
<dbReference type="InterPro" id="IPR039090">
    <property type="entry name" value="CD7"/>
</dbReference>
<dbReference type="InterPro" id="IPR013106">
    <property type="entry name" value="Ig_V-set"/>
</dbReference>
<dbReference type="AlphaFoldDB" id="A0A6P6JM85"/>
<dbReference type="Gene3D" id="2.60.40.10">
    <property type="entry name" value="Immunoglobulins"/>
    <property type="match status" value="1"/>
</dbReference>
<gene>
    <name evidence="5" type="primary">LOC113045031</name>
</gene>